<dbReference type="AlphaFoldDB" id="A0A2A6BGC8"/>
<dbReference type="InterPro" id="IPR036880">
    <property type="entry name" value="Kunitz_BPTI_sf"/>
</dbReference>
<dbReference type="SUPFAM" id="SSF57362">
    <property type="entry name" value="BPTI-like"/>
    <property type="match status" value="1"/>
</dbReference>
<sequence>MRFLPLIGLCLILGAAVVAGKAASHCYLPKAEGNCEALMHRFYYDAFDFKCKSFNYGGCGGNANNFYMKEDCEKACMN</sequence>
<dbReference type="InterPro" id="IPR002223">
    <property type="entry name" value="Kunitz_BPTI"/>
</dbReference>
<dbReference type="PROSITE" id="PS00280">
    <property type="entry name" value="BPTI_KUNITZ_1"/>
    <property type="match status" value="1"/>
</dbReference>
<gene>
    <name evidence="8" type="primary">WBGene00203469</name>
</gene>
<evidence type="ECO:0000256" key="4">
    <source>
        <dbReference type="ARBA" id="ARBA00022900"/>
    </source>
</evidence>
<dbReference type="PRINTS" id="PR00759">
    <property type="entry name" value="BASICPTASE"/>
</dbReference>
<dbReference type="OrthoDB" id="4473401at2759"/>
<keyword evidence="6" id="KW-0800">Toxin</keyword>
<evidence type="ECO:0000256" key="6">
    <source>
        <dbReference type="ARBA" id="ARBA00023240"/>
    </source>
</evidence>
<dbReference type="SMART" id="SM00131">
    <property type="entry name" value="KU"/>
    <property type="match status" value="1"/>
</dbReference>
<protein>
    <submittedName>
        <fullName evidence="8">BPTI/Kunitz inhibitor domain-containing protein</fullName>
    </submittedName>
</protein>
<evidence type="ECO:0000256" key="1">
    <source>
        <dbReference type="ARBA" id="ARBA00004613"/>
    </source>
</evidence>
<dbReference type="FunFam" id="4.10.410.10:FF:000020">
    <property type="entry name" value="Collagen, type VI, alpha 3"/>
    <property type="match status" value="1"/>
</dbReference>
<dbReference type="InterPro" id="IPR020901">
    <property type="entry name" value="Prtase_inh_Kunz-CS"/>
</dbReference>
<dbReference type="PANTHER" id="PTHR10083:SF376">
    <property type="entry name" value="SERINE PEPTIDASE INHIBITOR, KUNITZ TYPE, 3"/>
    <property type="match status" value="1"/>
</dbReference>
<name>A0A2A6BGC8_PRIPA</name>
<organism evidence="8 9">
    <name type="scientific">Pristionchus pacificus</name>
    <name type="common">Parasitic nematode worm</name>
    <dbReference type="NCBI Taxonomy" id="54126"/>
    <lineage>
        <taxon>Eukaryota</taxon>
        <taxon>Metazoa</taxon>
        <taxon>Ecdysozoa</taxon>
        <taxon>Nematoda</taxon>
        <taxon>Chromadorea</taxon>
        <taxon>Rhabditida</taxon>
        <taxon>Rhabditina</taxon>
        <taxon>Diplogasteromorpha</taxon>
        <taxon>Diplogasteroidea</taxon>
        <taxon>Neodiplogasteridae</taxon>
        <taxon>Pristionchus</taxon>
    </lineage>
</organism>
<keyword evidence="3" id="KW-0646">Protease inhibitor</keyword>
<keyword evidence="2" id="KW-0964">Secreted</keyword>
<reference evidence="8" key="2">
    <citation type="submission" date="2022-06" db="UniProtKB">
        <authorList>
            <consortium name="EnsemblMetazoa"/>
        </authorList>
    </citation>
    <scope>IDENTIFICATION</scope>
    <source>
        <strain evidence="8">PS312</strain>
    </source>
</reference>
<dbReference type="GO" id="GO:0004867">
    <property type="term" value="F:serine-type endopeptidase inhibitor activity"/>
    <property type="evidence" value="ECO:0000318"/>
    <property type="project" value="GO_Central"/>
</dbReference>
<evidence type="ECO:0000313" key="8">
    <source>
        <dbReference type="EnsemblMetazoa" id="PPA30602.1"/>
    </source>
</evidence>
<evidence type="ECO:0000313" key="9">
    <source>
        <dbReference type="Proteomes" id="UP000005239"/>
    </source>
</evidence>
<keyword evidence="4" id="KW-0722">Serine protease inhibitor</keyword>
<evidence type="ECO:0000256" key="7">
    <source>
        <dbReference type="ARBA" id="ARBA00034146"/>
    </source>
</evidence>
<dbReference type="Pfam" id="PF00014">
    <property type="entry name" value="Kunitz_BPTI"/>
    <property type="match status" value="1"/>
</dbReference>
<keyword evidence="7" id="KW-1203">Blood coagulation cascade inhibiting toxin</keyword>
<accession>A0A2A6BGC8</accession>
<dbReference type="Proteomes" id="UP000005239">
    <property type="component" value="Unassembled WGS sequence"/>
</dbReference>
<dbReference type="Gene3D" id="4.10.410.10">
    <property type="entry name" value="Pancreatic trypsin inhibitor Kunitz domain"/>
    <property type="match status" value="1"/>
</dbReference>
<evidence type="ECO:0000256" key="2">
    <source>
        <dbReference type="ARBA" id="ARBA00022525"/>
    </source>
</evidence>
<keyword evidence="5" id="KW-1015">Disulfide bond</keyword>
<dbReference type="InterPro" id="IPR050098">
    <property type="entry name" value="TFPI/VKTCI-like"/>
</dbReference>
<proteinExistence type="predicted"/>
<evidence type="ECO:0000256" key="5">
    <source>
        <dbReference type="ARBA" id="ARBA00023157"/>
    </source>
</evidence>
<dbReference type="EnsemblMetazoa" id="PPA30602.1">
    <property type="protein sequence ID" value="PPA30602.1"/>
    <property type="gene ID" value="WBGene00203469"/>
</dbReference>
<reference evidence="9" key="1">
    <citation type="journal article" date="2008" name="Nat. Genet.">
        <title>The Pristionchus pacificus genome provides a unique perspective on nematode lifestyle and parasitism.</title>
        <authorList>
            <person name="Dieterich C."/>
            <person name="Clifton S.W."/>
            <person name="Schuster L.N."/>
            <person name="Chinwalla A."/>
            <person name="Delehaunty K."/>
            <person name="Dinkelacker I."/>
            <person name="Fulton L."/>
            <person name="Fulton R."/>
            <person name="Godfrey J."/>
            <person name="Minx P."/>
            <person name="Mitreva M."/>
            <person name="Roeseler W."/>
            <person name="Tian H."/>
            <person name="Witte H."/>
            <person name="Yang S.P."/>
            <person name="Wilson R.K."/>
            <person name="Sommer R.J."/>
        </authorList>
    </citation>
    <scope>NUCLEOTIDE SEQUENCE [LARGE SCALE GENOMIC DNA]</scope>
    <source>
        <strain evidence="9">PS312</strain>
    </source>
</reference>
<dbReference type="GO" id="GO:0005615">
    <property type="term" value="C:extracellular space"/>
    <property type="evidence" value="ECO:0000318"/>
    <property type="project" value="GO_Central"/>
</dbReference>
<comment type="subcellular location">
    <subcellularLocation>
        <location evidence="1">Secreted</location>
    </subcellularLocation>
</comment>
<evidence type="ECO:0000256" key="3">
    <source>
        <dbReference type="ARBA" id="ARBA00022690"/>
    </source>
</evidence>
<keyword evidence="9" id="KW-1185">Reference proteome</keyword>
<dbReference type="PANTHER" id="PTHR10083">
    <property type="entry name" value="KUNITZ-TYPE PROTEASE INHIBITOR-RELATED"/>
    <property type="match status" value="1"/>
</dbReference>
<dbReference type="PROSITE" id="PS50279">
    <property type="entry name" value="BPTI_KUNITZ_2"/>
    <property type="match status" value="1"/>
</dbReference>
<keyword evidence="6" id="KW-1199">Hemostasis impairing toxin</keyword>
<accession>A0A8R1UMR9</accession>